<evidence type="ECO:0000256" key="9">
    <source>
        <dbReference type="ARBA" id="ARBA00022723"/>
    </source>
</evidence>
<dbReference type="InterPro" id="IPR001841">
    <property type="entry name" value="Znf_RING"/>
</dbReference>
<dbReference type="CDD" id="cd16489">
    <property type="entry name" value="mRING-CH-C4HC2H_ZNRF"/>
    <property type="match status" value="1"/>
</dbReference>
<sequence length="629" mass="68207">MSSPSSGSPSSSLSFRTPPRSRSDSQDGILSRESARLSSSLTGSTSASAGRGSYTGRDGLARRSTVGPGGSASSRPRRSDSDSHTLLDFLRSDQNMPENAEGASDTGVSADRKRRFTGTSDEAGQQRSVSGPSFDLTSTDRPRHAVRRSSWRASPAGVPGSSRDNAIDLSGSQESVSRQLNSLRHRERSFTDHTLPRWQPDSEVSQCPICGTAFSFWYRKHHCRKCGRVVCASCSPHRITIPRQFIVRPPEPTRSLASLIQPNPSQTSFINLIDNEDPNASSSNTGPLNLPSGGGEEVRLCNPCVPDPNPEPPRRYTTMFSGSEQPSGSFSSWSSDLGGRPHAASSRDSALADYPQASSSGNLNLPFHRPSASLPSSTVSRSEAARELRRQRGRGMIFQPETPEIERAAQERPPDEGLPSYGSFDYTVVPNFRGLPPRYQASQSRNQSSQHSPPAYTSGTAAVASASRHRSSYPSARSASSHEHYSSLLASRNRPLPTPPTSGHRRAHVDERDICPVCSQVLPSQGADGSESARESHIRTCIEGHSGNTASSDNQSSQPPNGPVRMLSFTATEKDCMGEDGVTQECTICMEEYEVGAQLARLECLCKFHKPCIVEWFGRKQECPVHKVY</sequence>
<evidence type="ECO:0000256" key="14">
    <source>
        <dbReference type="ARBA" id="ARBA00023136"/>
    </source>
</evidence>
<reference evidence="21 22" key="1">
    <citation type="submission" date="2017-10" db="EMBL/GenBank/DDBJ databases">
        <title>Comparative genomics in systemic dimorphic fungi from Ajellomycetaceae.</title>
        <authorList>
            <person name="Munoz J.F."/>
            <person name="Mcewen J.G."/>
            <person name="Clay O.K."/>
            <person name="Cuomo C.A."/>
        </authorList>
    </citation>
    <scope>NUCLEOTIDE SEQUENCE [LARGE SCALE GENOMIC DNA]</scope>
    <source>
        <strain evidence="21 22">UAMH7299</strain>
    </source>
</reference>
<dbReference type="Proteomes" id="UP000224634">
    <property type="component" value="Unassembled WGS sequence"/>
</dbReference>
<keyword evidence="15" id="KW-0458">Lysosome</keyword>
<feature type="compositionally biased region" description="Low complexity" evidence="18">
    <location>
        <begin position="321"/>
        <end position="338"/>
    </location>
</feature>
<protein>
    <recommendedName>
        <fullName evidence="6">RING-type E3 ubiquitin transferase</fullName>
        <ecNumber evidence="6">2.3.2.27</ecNumber>
    </recommendedName>
</protein>
<feature type="compositionally biased region" description="Basic and acidic residues" evidence="18">
    <location>
        <begin position="404"/>
        <end position="415"/>
    </location>
</feature>
<evidence type="ECO:0000259" key="20">
    <source>
        <dbReference type="PROSITE" id="PS50178"/>
    </source>
</evidence>
<feature type="compositionally biased region" description="Polar residues" evidence="18">
    <location>
        <begin position="117"/>
        <end position="137"/>
    </location>
</feature>
<keyword evidence="11 17" id="KW-0863">Zinc-finger</keyword>
<keyword evidence="9" id="KW-0479">Metal-binding</keyword>
<feature type="region of interest" description="Disordered" evidence="18">
    <location>
        <begin position="1"/>
        <end position="179"/>
    </location>
</feature>
<evidence type="ECO:0000256" key="8">
    <source>
        <dbReference type="ARBA" id="ARBA00022707"/>
    </source>
</evidence>
<dbReference type="InterPro" id="IPR017455">
    <property type="entry name" value="Znf_FYVE-rel"/>
</dbReference>
<dbReference type="GO" id="GO:0008270">
    <property type="term" value="F:zinc ion binding"/>
    <property type="evidence" value="ECO:0007669"/>
    <property type="project" value="UniProtKB-KW"/>
</dbReference>
<keyword evidence="12" id="KW-0833">Ubl conjugation pathway</keyword>
<keyword evidence="14" id="KW-0472">Membrane</keyword>
<dbReference type="SMART" id="SM00184">
    <property type="entry name" value="RING"/>
    <property type="match status" value="1"/>
</dbReference>
<evidence type="ECO:0000256" key="10">
    <source>
        <dbReference type="ARBA" id="ARBA00022753"/>
    </source>
</evidence>
<organism evidence="21 22">
    <name type="scientific">Polytolypa hystricis (strain UAMH7299)</name>
    <dbReference type="NCBI Taxonomy" id="1447883"/>
    <lineage>
        <taxon>Eukaryota</taxon>
        <taxon>Fungi</taxon>
        <taxon>Dikarya</taxon>
        <taxon>Ascomycota</taxon>
        <taxon>Pezizomycotina</taxon>
        <taxon>Eurotiomycetes</taxon>
        <taxon>Eurotiomycetidae</taxon>
        <taxon>Onygenales</taxon>
        <taxon>Onygenales incertae sedis</taxon>
        <taxon>Polytolypa</taxon>
    </lineage>
</organism>
<evidence type="ECO:0000313" key="22">
    <source>
        <dbReference type="Proteomes" id="UP000224634"/>
    </source>
</evidence>
<dbReference type="InterPro" id="IPR051878">
    <property type="entry name" value="ZNRF_ubiq-protein_ligase"/>
</dbReference>
<dbReference type="GO" id="GO:0070936">
    <property type="term" value="P:protein K48-linked ubiquitination"/>
    <property type="evidence" value="ECO:0007669"/>
    <property type="project" value="TreeGrafter"/>
</dbReference>
<evidence type="ECO:0000256" key="13">
    <source>
        <dbReference type="ARBA" id="ARBA00022833"/>
    </source>
</evidence>
<dbReference type="EC" id="2.3.2.27" evidence="6"/>
<dbReference type="PROSITE" id="PS50178">
    <property type="entry name" value="ZF_FYVE"/>
    <property type="match status" value="1"/>
</dbReference>
<evidence type="ECO:0000256" key="6">
    <source>
        <dbReference type="ARBA" id="ARBA00012483"/>
    </source>
</evidence>
<dbReference type="EMBL" id="PDNA01000285">
    <property type="protein sequence ID" value="PGG98792.1"/>
    <property type="molecule type" value="Genomic_DNA"/>
</dbReference>
<keyword evidence="8" id="KW-0519">Myristate</keyword>
<feature type="domain" description="RING-type" evidence="19">
    <location>
        <begin position="586"/>
        <end position="627"/>
    </location>
</feature>
<comment type="catalytic activity">
    <reaction evidence="1">
        <text>S-ubiquitinyl-[E2 ubiquitin-conjugating enzyme]-L-cysteine + [acceptor protein]-L-lysine = [E2 ubiquitin-conjugating enzyme]-L-cysteine + N(6)-ubiquitinyl-[acceptor protein]-L-lysine.</text>
        <dbReference type="EC" id="2.3.2.27"/>
    </reaction>
</comment>
<comment type="caution">
    <text evidence="21">The sequence shown here is derived from an EMBL/GenBank/DDBJ whole genome shotgun (WGS) entry which is preliminary data.</text>
</comment>
<dbReference type="AlphaFoldDB" id="A0A2B7WQ91"/>
<dbReference type="SUPFAM" id="SSF57850">
    <property type="entry name" value="RING/U-box"/>
    <property type="match status" value="1"/>
</dbReference>
<feature type="compositionally biased region" description="Polar residues" evidence="18">
    <location>
        <begin position="546"/>
        <end position="559"/>
    </location>
</feature>
<dbReference type="GO" id="GO:0005768">
    <property type="term" value="C:endosome"/>
    <property type="evidence" value="ECO:0007669"/>
    <property type="project" value="UniProtKB-SubCell"/>
</dbReference>
<evidence type="ECO:0000256" key="3">
    <source>
        <dbReference type="ARBA" id="ARBA00004177"/>
    </source>
</evidence>
<name>A0A2B7WQ91_POLH7</name>
<dbReference type="SUPFAM" id="SSF57903">
    <property type="entry name" value="FYVE/PHD zinc finger"/>
    <property type="match status" value="1"/>
</dbReference>
<evidence type="ECO:0000256" key="5">
    <source>
        <dbReference type="ARBA" id="ARBA00004906"/>
    </source>
</evidence>
<evidence type="ECO:0000256" key="4">
    <source>
        <dbReference type="ARBA" id="ARBA00004371"/>
    </source>
</evidence>
<feature type="region of interest" description="Disordered" evidence="18">
    <location>
        <begin position="543"/>
        <end position="562"/>
    </location>
</feature>
<feature type="region of interest" description="Disordered" evidence="18">
    <location>
        <begin position="268"/>
        <end position="508"/>
    </location>
</feature>
<feature type="compositionally biased region" description="Low complexity" evidence="18">
    <location>
        <begin position="1"/>
        <end position="20"/>
    </location>
</feature>
<proteinExistence type="predicted"/>
<keyword evidence="7" id="KW-0808">Transferase</keyword>
<evidence type="ECO:0000256" key="16">
    <source>
        <dbReference type="ARBA" id="ARBA00023288"/>
    </source>
</evidence>
<dbReference type="SMART" id="SM00064">
    <property type="entry name" value="FYVE"/>
    <property type="match status" value="1"/>
</dbReference>
<dbReference type="OrthoDB" id="660555at2759"/>
<dbReference type="STRING" id="1447883.A0A2B7WQ91"/>
<evidence type="ECO:0000256" key="11">
    <source>
        <dbReference type="ARBA" id="ARBA00022771"/>
    </source>
</evidence>
<evidence type="ECO:0000313" key="21">
    <source>
        <dbReference type="EMBL" id="PGG98792.1"/>
    </source>
</evidence>
<feature type="compositionally biased region" description="Low complexity" evidence="18">
    <location>
        <begin position="461"/>
        <end position="479"/>
    </location>
</feature>
<dbReference type="GO" id="GO:0016020">
    <property type="term" value="C:membrane"/>
    <property type="evidence" value="ECO:0007669"/>
    <property type="project" value="UniProtKB-SubCell"/>
</dbReference>
<comment type="subcellular location">
    <subcellularLocation>
        <location evidence="3">Endosome</location>
    </subcellularLocation>
    <subcellularLocation>
        <location evidence="4">Lysosome</location>
    </subcellularLocation>
    <subcellularLocation>
        <location evidence="2">Membrane</location>
        <topology evidence="2">Peripheral membrane protein</topology>
    </subcellularLocation>
</comment>
<dbReference type="InterPro" id="IPR000306">
    <property type="entry name" value="Znf_FYVE"/>
</dbReference>
<feature type="compositionally biased region" description="Polar residues" evidence="18">
    <location>
        <begin position="440"/>
        <end position="460"/>
    </location>
</feature>
<evidence type="ECO:0000256" key="15">
    <source>
        <dbReference type="ARBA" id="ARBA00023228"/>
    </source>
</evidence>
<feature type="domain" description="FYVE-type" evidence="20">
    <location>
        <begin position="201"/>
        <end position="309"/>
    </location>
</feature>
<dbReference type="InterPro" id="IPR013083">
    <property type="entry name" value="Znf_RING/FYVE/PHD"/>
</dbReference>
<dbReference type="Pfam" id="PF13639">
    <property type="entry name" value="zf-RING_2"/>
    <property type="match status" value="1"/>
</dbReference>
<dbReference type="Pfam" id="PF01363">
    <property type="entry name" value="FYVE"/>
    <property type="match status" value="1"/>
</dbReference>
<feature type="compositionally biased region" description="Low complexity" evidence="18">
    <location>
        <begin position="36"/>
        <end position="52"/>
    </location>
</feature>
<keyword evidence="16" id="KW-0449">Lipoprotein</keyword>
<evidence type="ECO:0000256" key="2">
    <source>
        <dbReference type="ARBA" id="ARBA00004170"/>
    </source>
</evidence>
<keyword evidence="22" id="KW-1185">Reference proteome</keyword>
<feature type="compositionally biased region" description="Polar residues" evidence="18">
    <location>
        <begin position="278"/>
        <end position="287"/>
    </location>
</feature>
<dbReference type="PANTHER" id="PTHR46661">
    <property type="entry name" value="E3 UBIQUITIN-PROTEIN LIGASE ZNRF1-LIKE PROTEIN"/>
    <property type="match status" value="1"/>
</dbReference>
<keyword evidence="10" id="KW-0967">Endosome</keyword>
<feature type="compositionally biased region" description="Polar residues" evidence="18">
    <location>
        <begin position="170"/>
        <end position="179"/>
    </location>
</feature>
<dbReference type="Gene3D" id="3.30.40.10">
    <property type="entry name" value="Zinc/RING finger domain, C3HC4 (zinc finger)"/>
    <property type="match status" value="2"/>
</dbReference>
<dbReference type="GO" id="GO:0061630">
    <property type="term" value="F:ubiquitin protein ligase activity"/>
    <property type="evidence" value="ECO:0007669"/>
    <property type="project" value="UniProtKB-EC"/>
</dbReference>
<evidence type="ECO:0000256" key="1">
    <source>
        <dbReference type="ARBA" id="ARBA00000900"/>
    </source>
</evidence>
<evidence type="ECO:0000256" key="7">
    <source>
        <dbReference type="ARBA" id="ARBA00022679"/>
    </source>
</evidence>
<evidence type="ECO:0000256" key="12">
    <source>
        <dbReference type="ARBA" id="ARBA00022786"/>
    </source>
</evidence>
<dbReference type="PROSITE" id="PS50089">
    <property type="entry name" value="ZF_RING_2"/>
    <property type="match status" value="1"/>
</dbReference>
<evidence type="ECO:0000259" key="19">
    <source>
        <dbReference type="PROSITE" id="PS50089"/>
    </source>
</evidence>
<gene>
    <name evidence="21" type="ORF">AJ80_09476</name>
</gene>
<dbReference type="GO" id="GO:0043161">
    <property type="term" value="P:proteasome-mediated ubiquitin-dependent protein catabolic process"/>
    <property type="evidence" value="ECO:0007669"/>
    <property type="project" value="TreeGrafter"/>
</dbReference>
<dbReference type="InterPro" id="IPR011011">
    <property type="entry name" value="Znf_FYVE_PHD"/>
</dbReference>
<evidence type="ECO:0000256" key="17">
    <source>
        <dbReference type="PROSITE-ProRule" id="PRU00175"/>
    </source>
</evidence>
<accession>A0A2B7WQ91</accession>
<keyword evidence="13" id="KW-0862">Zinc</keyword>
<comment type="pathway">
    <text evidence="5">Protein modification; protein ubiquitination.</text>
</comment>
<dbReference type="PANTHER" id="PTHR46661:SF4">
    <property type="entry name" value="RING-TYPE DOMAIN-CONTAINING PROTEIN"/>
    <property type="match status" value="1"/>
</dbReference>
<evidence type="ECO:0000256" key="18">
    <source>
        <dbReference type="SAM" id="MobiDB-lite"/>
    </source>
</evidence>